<evidence type="ECO:0000313" key="2">
    <source>
        <dbReference type="EMBL" id="GAA4618840.1"/>
    </source>
</evidence>
<protein>
    <recommendedName>
        <fullName evidence="4">YbaB/EbfC DNA-binding family protein</fullName>
    </recommendedName>
</protein>
<sequence length="237" mass="24800">MINSAEEQLAALLAEAESLAQAARVAYRPPPEVTDSSDASGTVTVTMNDHGRRVTRVVVAADWRDRVGAEGLGPAVMEAVVSARLSAMKDFAAATAEAPSTPSTPSAPASPPSAAKRPMTARNWDELGRMLDTLERAIDACAISPPIDQEKNDETVGHSANRRIAVSMVAGQPSSVNMDHRWALRAGHRQLSASLLEAFDSAYAAGAADDAGAEPTADLFGELQSIVNAVFGEGRHA</sequence>
<feature type="compositionally biased region" description="Low complexity" evidence="1">
    <location>
        <begin position="96"/>
        <end position="115"/>
    </location>
</feature>
<organism evidence="2 3">
    <name type="scientific">Actinoallomurus liliacearum</name>
    <dbReference type="NCBI Taxonomy" id="1080073"/>
    <lineage>
        <taxon>Bacteria</taxon>
        <taxon>Bacillati</taxon>
        <taxon>Actinomycetota</taxon>
        <taxon>Actinomycetes</taxon>
        <taxon>Streptosporangiales</taxon>
        <taxon>Thermomonosporaceae</taxon>
        <taxon>Actinoallomurus</taxon>
    </lineage>
</organism>
<name>A0ABP8U0T8_9ACTN</name>
<evidence type="ECO:0000313" key="3">
    <source>
        <dbReference type="Proteomes" id="UP001500212"/>
    </source>
</evidence>
<accession>A0ABP8U0T8</accession>
<comment type="caution">
    <text evidence="2">The sequence shown here is derived from an EMBL/GenBank/DDBJ whole genome shotgun (WGS) entry which is preliminary data.</text>
</comment>
<gene>
    <name evidence="2" type="ORF">GCM10023195_84950</name>
</gene>
<evidence type="ECO:0000256" key="1">
    <source>
        <dbReference type="SAM" id="MobiDB-lite"/>
    </source>
</evidence>
<reference evidence="3" key="1">
    <citation type="journal article" date="2019" name="Int. J. Syst. Evol. Microbiol.">
        <title>The Global Catalogue of Microorganisms (GCM) 10K type strain sequencing project: providing services to taxonomists for standard genome sequencing and annotation.</title>
        <authorList>
            <consortium name="The Broad Institute Genomics Platform"/>
            <consortium name="The Broad Institute Genome Sequencing Center for Infectious Disease"/>
            <person name="Wu L."/>
            <person name="Ma J."/>
        </authorList>
    </citation>
    <scope>NUCLEOTIDE SEQUENCE [LARGE SCALE GENOMIC DNA]</scope>
    <source>
        <strain evidence="3">JCM 17938</strain>
    </source>
</reference>
<dbReference type="Proteomes" id="UP001500212">
    <property type="component" value="Unassembled WGS sequence"/>
</dbReference>
<keyword evidence="3" id="KW-1185">Reference proteome</keyword>
<proteinExistence type="predicted"/>
<evidence type="ECO:0008006" key="4">
    <source>
        <dbReference type="Google" id="ProtNLM"/>
    </source>
</evidence>
<dbReference type="EMBL" id="BAABHJ010000040">
    <property type="protein sequence ID" value="GAA4618840.1"/>
    <property type="molecule type" value="Genomic_DNA"/>
</dbReference>
<feature type="region of interest" description="Disordered" evidence="1">
    <location>
        <begin position="96"/>
        <end position="119"/>
    </location>
</feature>